<dbReference type="SUPFAM" id="SSF53067">
    <property type="entry name" value="Actin-like ATPase domain"/>
    <property type="match status" value="1"/>
</dbReference>
<dbReference type="Proteomes" id="UP000514509">
    <property type="component" value="Chromosome"/>
</dbReference>
<protein>
    <submittedName>
        <fullName evidence="4">Carbamoyltransferase</fullName>
    </submittedName>
</protein>
<dbReference type="InterPro" id="IPR038152">
    <property type="entry name" value="Carbam_trans_C_sf"/>
</dbReference>
<evidence type="ECO:0000313" key="5">
    <source>
        <dbReference type="Proteomes" id="UP000514509"/>
    </source>
</evidence>
<dbReference type="EMBL" id="CP055153">
    <property type="protein sequence ID" value="QMU29053.1"/>
    <property type="molecule type" value="Genomic_DNA"/>
</dbReference>
<dbReference type="InterPro" id="IPR031730">
    <property type="entry name" value="Carbam_trans_C"/>
</dbReference>
<proteinExistence type="inferred from homology"/>
<keyword evidence="4" id="KW-0808">Transferase</keyword>
<accession>A0A7L7L8I8</accession>
<evidence type="ECO:0000259" key="3">
    <source>
        <dbReference type="Pfam" id="PF16861"/>
    </source>
</evidence>
<dbReference type="AlphaFoldDB" id="A0A7L7L8I8"/>
<feature type="domain" description="Carbamoyltransferase C-terminal" evidence="3">
    <location>
        <begin position="413"/>
        <end position="602"/>
    </location>
</feature>
<dbReference type="InterPro" id="IPR003696">
    <property type="entry name" value="Carbtransf_dom"/>
</dbReference>
<dbReference type="Gene3D" id="3.30.420.40">
    <property type="match status" value="2"/>
</dbReference>
<reference evidence="4 5" key="2">
    <citation type="submission" date="2020-08" db="EMBL/GenBank/DDBJ databases">
        <title>Adhaeribacter dokdonensis sp. nov., isolated from the rhizosphere of Elymus tsukushiensis, a plant native to the Dokdo Islands, Republic of Korea.</title>
        <authorList>
            <person name="Ghim S.Y."/>
        </authorList>
    </citation>
    <scope>NUCLEOTIDE SEQUENCE [LARGE SCALE GENOMIC DNA]</scope>
    <source>
        <strain evidence="4 5">KUDC8001</strain>
    </source>
</reference>
<dbReference type="Gene3D" id="3.90.870.20">
    <property type="entry name" value="Carbamoyltransferase, C-terminal domain"/>
    <property type="match status" value="1"/>
</dbReference>
<dbReference type="CDD" id="cd24098">
    <property type="entry name" value="ASKHA_NBD_TobZ_N"/>
    <property type="match status" value="1"/>
</dbReference>
<dbReference type="KEGG" id="add:HUW48_13835"/>
<dbReference type="GO" id="GO:0016740">
    <property type="term" value="F:transferase activity"/>
    <property type="evidence" value="ECO:0007669"/>
    <property type="project" value="UniProtKB-KW"/>
</dbReference>
<keyword evidence="5" id="KW-1185">Reference proteome</keyword>
<reference evidence="4 5" key="1">
    <citation type="submission" date="2020-06" db="EMBL/GenBank/DDBJ databases">
        <authorList>
            <person name="Hwang Y.J."/>
        </authorList>
    </citation>
    <scope>NUCLEOTIDE SEQUENCE [LARGE SCALE GENOMIC DNA]</scope>
    <source>
        <strain evidence="4 5">KUDC8001</strain>
    </source>
</reference>
<gene>
    <name evidence="4" type="ORF">HUW48_13835</name>
</gene>
<organism evidence="4 5">
    <name type="scientific">Adhaeribacter radiodurans</name>
    <dbReference type="NCBI Taxonomy" id="2745197"/>
    <lineage>
        <taxon>Bacteria</taxon>
        <taxon>Pseudomonadati</taxon>
        <taxon>Bacteroidota</taxon>
        <taxon>Cytophagia</taxon>
        <taxon>Cytophagales</taxon>
        <taxon>Hymenobacteraceae</taxon>
        <taxon>Adhaeribacter</taxon>
    </lineage>
</organism>
<comment type="similarity">
    <text evidence="1">Belongs to the NodU/CmcH family.</text>
</comment>
<dbReference type="RefSeq" id="WP_182411512.1">
    <property type="nucleotide sequence ID" value="NZ_CP055153.1"/>
</dbReference>
<dbReference type="InterPro" id="IPR043129">
    <property type="entry name" value="ATPase_NBD"/>
</dbReference>
<dbReference type="PANTHER" id="PTHR34847:SF1">
    <property type="entry name" value="NODULATION PROTEIN U"/>
    <property type="match status" value="1"/>
</dbReference>
<dbReference type="InterPro" id="IPR051338">
    <property type="entry name" value="NodU/CmcH_Carbamoyltrnsfr"/>
</dbReference>
<dbReference type="Pfam" id="PF02543">
    <property type="entry name" value="Carbam_trans_N"/>
    <property type="match status" value="1"/>
</dbReference>
<dbReference type="PANTHER" id="PTHR34847">
    <property type="entry name" value="NODULATION PROTEIN U"/>
    <property type="match status" value="1"/>
</dbReference>
<dbReference type="Pfam" id="PF16861">
    <property type="entry name" value="Carbam_trans_C"/>
    <property type="match status" value="1"/>
</dbReference>
<sequence length="603" mass="67542">MTKLTVILGISAFYHDSAAALIIDGEIIAAAQEERFTRVKNDASFPKNAISYVLAEARLQLEDITEVAFYDKPFLKFERLLETYHAVAPAGLQSFLKAIPVWIKDKLFMKRLIRKELSALGKLAAPILFTEHHLSHAASAFYPSPFQEAAILTIDGVGEWTTTSLGKGSGNSIEILKELHFPHSLGLLYSAFTFYLGFKVNSGEYKMMGLAPYGHPKSKQTLLFIQKIKEKLLDIRPNGSFLLNMAYFRFASDLQMTHDQKWQGLFNIPRRQPESEINQTHMNLALAIQIVTEEVILLLAKTMKQITGSKNLVMAGGVALNCVANARIVEAKLFEEVWVQPAAGDAGGALGAALAVYYLNQPEKTRVSQKPDAMQGAYLGPVYSDKQIARALLKFNIKAEVIESRDLLLKKTAQNLKSGKVVGWFQGRMEFGPRALGNRSILADASNSQMQQRLNEKIKLREGFRPFAPSVRVEDVTRYFEWEGLSPYMLLVAPVKNNIRTPEPPEYHTLPLYNRLSHPRSSIPAVTHLNYTARLQTVTQTTNPLFYDLLTEFFILTGTGVLVNTSFNVRGEPIVCTPEDALRCYLKTDMDCLVLGNYILEKN</sequence>
<evidence type="ECO:0000313" key="4">
    <source>
        <dbReference type="EMBL" id="QMU29053.1"/>
    </source>
</evidence>
<feature type="domain" description="Carbamoyltransferase" evidence="2">
    <location>
        <begin position="7"/>
        <end position="354"/>
    </location>
</feature>
<evidence type="ECO:0000259" key="2">
    <source>
        <dbReference type="Pfam" id="PF02543"/>
    </source>
</evidence>
<evidence type="ECO:0000256" key="1">
    <source>
        <dbReference type="ARBA" id="ARBA00006129"/>
    </source>
</evidence>
<name>A0A7L7L8I8_9BACT</name>